<evidence type="ECO:0000256" key="4">
    <source>
        <dbReference type="ARBA" id="ARBA00022967"/>
    </source>
</evidence>
<dbReference type="PANTHER" id="PTHR42794:SF1">
    <property type="entry name" value="HEMIN IMPORT ATP-BINDING PROTEIN HMUV"/>
    <property type="match status" value="1"/>
</dbReference>
<dbReference type="InterPro" id="IPR027417">
    <property type="entry name" value="P-loop_NTPase"/>
</dbReference>
<dbReference type="EC" id="3.6.3.34" evidence="7"/>
<accession>A0A0G3ED28</accession>
<dbReference type="PANTHER" id="PTHR42794">
    <property type="entry name" value="HEMIN IMPORT ATP-BINDING PROTEIN HMUV"/>
    <property type="match status" value="1"/>
</dbReference>
<dbReference type="SMART" id="SM00382">
    <property type="entry name" value="AAA"/>
    <property type="match status" value="1"/>
</dbReference>
<dbReference type="STRING" id="1307763.L21SP4_01114"/>
<evidence type="ECO:0000313" key="8">
    <source>
        <dbReference type="Proteomes" id="UP000035268"/>
    </source>
</evidence>
<keyword evidence="3 7" id="KW-0067">ATP-binding</keyword>
<keyword evidence="8" id="KW-1185">Reference proteome</keyword>
<dbReference type="PROSITE" id="PS50893">
    <property type="entry name" value="ABC_TRANSPORTER_2"/>
    <property type="match status" value="1"/>
</dbReference>
<dbReference type="FunFam" id="3.40.50.300:FF:000134">
    <property type="entry name" value="Iron-enterobactin ABC transporter ATP-binding protein"/>
    <property type="match status" value="1"/>
</dbReference>
<dbReference type="CDD" id="cd03214">
    <property type="entry name" value="ABC_Iron-Siderophores_B12_Hemin"/>
    <property type="match status" value="1"/>
</dbReference>
<evidence type="ECO:0000256" key="1">
    <source>
        <dbReference type="ARBA" id="ARBA00022448"/>
    </source>
</evidence>
<dbReference type="SUPFAM" id="SSF52540">
    <property type="entry name" value="P-loop containing nucleoside triphosphate hydrolases"/>
    <property type="match status" value="1"/>
</dbReference>
<dbReference type="Gene3D" id="3.40.50.300">
    <property type="entry name" value="P-loop containing nucleotide triphosphate hydrolases"/>
    <property type="match status" value="1"/>
</dbReference>
<evidence type="ECO:0000259" key="6">
    <source>
        <dbReference type="PROSITE" id="PS50893"/>
    </source>
</evidence>
<dbReference type="InterPro" id="IPR003439">
    <property type="entry name" value="ABC_transporter-like_ATP-bd"/>
</dbReference>
<dbReference type="AlphaFoldDB" id="A0A0G3ED28"/>
<dbReference type="Pfam" id="PF00005">
    <property type="entry name" value="ABC_tran"/>
    <property type="match status" value="1"/>
</dbReference>
<organism evidence="7 8">
    <name type="scientific">Kiritimatiella glycovorans</name>
    <dbReference type="NCBI Taxonomy" id="1307763"/>
    <lineage>
        <taxon>Bacteria</taxon>
        <taxon>Pseudomonadati</taxon>
        <taxon>Kiritimatiellota</taxon>
        <taxon>Kiritimatiellia</taxon>
        <taxon>Kiritimatiellales</taxon>
        <taxon>Kiritimatiellaceae</taxon>
        <taxon>Kiritimatiella</taxon>
    </lineage>
</organism>
<evidence type="ECO:0000256" key="5">
    <source>
        <dbReference type="ARBA" id="ARBA00037066"/>
    </source>
</evidence>
<reference evidence="7 8" key="2">
    <citation type="journal article" date="2016" name="ISME J.">
        <title>Characterization of the first cultured representative of Verrucomicrobia subdivision 5 indicates the proposal of a novel phylum.</title>
        <authorList>
            <person name="Spring S."/>
            <person name="Bunk B."/>
            <person name="Sproer C."/>
            <person name="Schumann P."/>
            <person name="Rohde M."/>
            <person name="Tindall B.J."/>
            <person name="Klenk H.P."/>
        </authorList>
    </citation>
    <scope>NUCLEOTIDE SEQUENCE [LARGE SCALE GENOMIC DNA]</scope>
    <source>
        <strain evidence="7 8">L21-Fru-AB</strain>
    </source>
</reference>
<dbReference type="Proteomes" id="UP000035268">
    <property type="component" value="Chromosome"/>
</dbReference>
<keyword evidence="7" id="KW-0378">Hydrolase</keyword>
<keyword evidence="2" id="KW-0547">Nucleotide-binding</keyword>
<evidence type="ECO:0000256" key="2">
    <source>
        <dbReference type="ARBA" id="ARBA00022741"/>
    </source>
</evidence>
<reference evidence="8" key="1">
    <citation type="submission" date="2015-02" db="EMBL/GenBank/DDBJ databases">
        <title>Description and complete genome sequence of the first cultured representative of the subdivision 5 of the Verrucomicrobia phylum.</title>
        <authorList>
            <person name="Spring S."/>
            <person name="Bunk B."/>
            <person name="Sproer C."/>
            <person name="Klenk H.-P."/>
        </authorList>
    </citation>
    <scope>NUCLEOTIDE SEQUENCE [LARGE SCALE GENOMIC DNA]</scope>
    <source>
        <strain evidence="8">L21-Fru-AB</strain>
    </source>
</reference>
<dbReference type="GO" id="GO:0016887">
    <property type="term" value="F:ATP hydrolysis activity"/>
    <property type="evidence" value="ECO:0007669"/>
    <property type="project" value="InterPro"/>
</dbReference>
<proteinExistence type="predicted"/>
<dbReference type="RefSeq" id="WP_052881706.1">
    <property type="nucleotide sequence ID" value="NZ_CP010904.1"/>
</dbReference>
<evidence type="ECO:0000256" key="3">
    <source>
        <dbReference type="ARBA" id="ARBA00022840"/>
    </source>
</evidence>
<feature type="domain" description="ABC transporter" evidence="6">
    <location>
        <begin position="7"/>
        <end position="243"/>
    </location>
</feature>
<dbReference type="EMBL" id="CP010904">
    <property type="protein sequence ID" value="AKJ64366.1"/>
    <property type="molecule type" value="Genomic_DNA"/>
</dbReference>
<name>A0A0G3ED28_9BACT</name>
<dbReference type="KEGG" id="vbl:L21SP4_01114"/>
<dbReference type="InterPro" id="IPR003593">
    <property type="entry name" value="AAA+_ATPase"/>
</dbReference>
<keyword evidence="1" id="KW-0813">Transport</keyword>
<protein>
    <submittedName>
        <fullName evidence="7">Iron(3+)-hydroxamate import ATP-binding protein FhuC</fullName>
        <ecNumber evidence="7">3.6.3.34</ecNumber>
    </submittedName>
</protein>
<gene>
    <name evidence="7" type="primary">fhuC</name>
    <name evidence="7" type="ORF">L21SP4_01114</name>
</gene>
<dbReference type="GO" id="GO:0005524">
    <property type="term" value="F:ATP binding"/>
    <property type="evidence" value="ECO:0007669"/>
    <property type="project" value="UniProtKB-KW"/>
</dbReference>
<comment type="function">
    <text evidence="5">Part of the ABC transporter complex HmuTUV involved in hemin import. Responsible for energy coupling to the transport system.</text>
</comment>
<keyword evidence="4" id="KW-1278">Translocase</keyword>
<evidence type="ECO:0000313" key="7">
    <source>
        <dbReference type="EMBL" id="AKJ64366.1"/>
    </source>
</evidence>
<sequence>MTATPLIRTDQLSIELNGHEILRRVGFTVGRGEYLSIIGPNGAGKSTLLRCLCRIERRWRGTLELDGRPLASIRQREFARTAGYVPQAHGPCPPFTVGEFVRMGRYPYRTPFESLTPEDLGAVREAMEKAGVERFEDRRLATLSGGERQMVYLAATLAQGAELLLLDEPATFLDYRHQVELMRTLRALHRDAGVTVIAVDHDLNRVTGCSDRVLALREGGVFFDGPPAALLEGSRLESLYGTPFSRIDTDLRPTPVVVCGEGI</sequence>
<dbReference type="OrthoDB" id="9799337at2"/>